<dbReference type="GeneID" id="79950384"/>
<evidence type="ECO:0000256" key="7">
    <source>
        <dbReference type="ARBA" id="ARBA00022679"/>
    </source>
</evidence>
<dbReference type="Proteomes" id="UP001218895">
    <property type="component" value="Chromosome"/>
</dbReference>
<evidence type="ECO:0000313" key="14">
    <source>
        <dbReference type="EMBL" id="WFN36136.1"/>
    </source>
</evidence>
<dbReference type="GO" id="GO:0004360">
    <property type="term" value="F:glutamine-fructose-6-phosphate transaminase (isomerizing) activity"/>
    <property type="evidence" value="ECO:0007669"/>
    <property type="project" value="UniProtKB-UniRule"/>
</dbReference>
<comment type="function">
    <text evidence="10 11">Catalyzes the first step in hexosamine metabolism, converting fructose-6P into glucosamine-6P using glutamine as a nitrogen source.</text>
</comment>
<dbReference type="InterPro" id="IPR005855">
    <property type="entry name" value="GFAT"/>
</dbReference>
<proteinExistence type="inferred from homology"/>
<evidence type="ECO:0000256" key="8">
    <source>
        <dbReference type="ARBA" id="ARBA00022737"/>
    </source>
</evidence>
<accession>A0AAF0FQJ3</accession>
<dbReference type="GO" id="GO:0005737">
    <property type="term" value="C:cytoplasm"/>
    <property type="evidence" value="ECO:0007669"/>
    <property type="project" value="UniProtKB-SubCell"/>
</dbReference>
<evidence type="ECO:0000256" key="3">
    <source>
        <dbReference type="ARBA" id="ARBA00012916"/>
    </source>
</evidence>
<dbReference type="AlphaFoldDB" id="A0AAF0FQJ3"/>
<dbReference type="GO" id="GO:0097367">
    <property type="term" value="F:carbohydrate derivative binding"/>
    <property type="evidence" value="ECO:0007669"/>
    <property type="project" value="InterPro"/>
</dbReference>
<dbReference type="GO" id="GO:0006487">
    <property type="term" value="P:protein N-linked glycosylation"/>
    <property type="evidence" value="ECO:0007669"/>
    <property type="project" value="TreeGrafter"/>
</dbReference>
<dbReference type="Pfam" id="PF13522">
    <property type="entry name" value="GATase_6"/>
    <property type="match status" value="1"/>
</dbReference>
<dbReference type="InterPro" id="IPR047084">
    <property type="entry name" value="GFAT_N"/>
</dbReference>
<dbReference type="InterPro" id="IPR017932">
    <property type="entry name" value="GATase_2_dom"/>
</dbReference>
<dbReference type="PROSITE" id="PS51278">
    <property type="entry name" value="GATASE_TYPE_2"/>
    <property type="match status" value="1"/>
</dbReference>
<dbReference type="InterPro" id="IPR029055">
    <property type="entry name" value="Ntn_hydrolases_N"/>
</dbReference>
<dbReference type="Gene3D" id="3.60.20.10">
    <property type="entry name" value="Glutamine Phosphoribosylpyrophosphate, subunit 1, domain 1"/>
    <property type="match status" value="1"/>
</dbReference>
<evidence type="ECO:0000256" key="5">
    <source>
        <dbReference type="ARBA" id="ARBA00022490"/>
    </source>
</evidence>
<dbReference type="CDD" id="cd05008">
    <property type="entry name" value="SIS_GlmS_GlmD_1"/>
    <property type="match status" value="1"/>
</dbReference>
<dbReference type="Gene3D" id="3.40.50.10490">
    <property type="entry name" value="Glucose-6-phosphate isomerase like protein, domain 1"/>
    <property type="match status" value="2"/>
</dbReference>
<comment type="subcellular location">
    <subcellularLocation>
        <location evidence="2 11">Cytoplasm</location>
    </subcellularLocation>
</comment>
<dbReference type="FunFam" id="3.40.50.10490:FF:000001">
    <property type="entry name" value="Glutamine--fructose-6-phosphate aminotransferase [isomerizing]"/>
    <property type="match status" value="1"/>
</dbReference>
<comment type="catalytic activity">
    <reaction evidence="1 11">
        <text>D-fructose 6-phosphate + L-glutamine = D-glucosamine 6-phosphate + L-glutamate</text>
        <dbReference type="Rhea" id="RHEA:13237"/>
        <dbReference type="ChEBI" id="CHEBI:29985"/>
        <dbReference type="ChEBI" id="CHEBI:58359"/>
        <dbReference type="ChEBI" id="CHEBI:58725"/>
        <dbReference type="ChEBI" id="CHEBI:61527"/>
        <dbReference type="EC" id="2.6.1.16"/>
    </reaction>
</comment>
<evidence type="ECO:0000256" key="11">
    <source>
        <dbReference type="HAMAP-Rule" id="MF_00164"/>
    </source>
</evidence>
<reference evidence="14" key="1">
    <citation type="submission" date="2022-01" db="EMBL/GenBank/DDBJ databases">
        <title>Complete genome of Methanomicrobium antiquum DSM 21220.</title>
        <authorList>
            <person name="Chen S.-C."/>
            <person name="You Y.-T."/>
            <person name="Zhou Y.-Z."/>
            <person name="Lai M.-C."/>
        </authorList>
    </citation>
    <scope>NUCLEOTIDE SEQUENCE</scope>
    <source>
        <strain evidence="14">DSM 21220</strain>
    </source>
</reference>
<dbReference type="SUPFAM" id="SSF53697">
    <property type="entry name" value="SIS domain"/>
    <property type="match status" value="1"/>
</dbReference>
<dbReference type="KEGG" id="manq:L1994_08260"/>
<evidence type="ECO:0000259" key="13">
    <source>
        <dbReference type="PROSITE" id="PS51464"/>
    </source>
</evidence>
<comment type="subunit">
    <text evidence="11">Homodimer.</text>
</comment>
<dbReference type="PROSITE" id="PS51464">
    <property type="entry name" value="SIS"/>
    <property type="match status" value="2"/>
</dbReference>
<organism evidence="14 15">
    <name type="scientific">Methanomicrobium antiquum</name>
    <dbReference type="NCBI Taxonomy" id="487686"/>
    <lineage>
        <taxon>Archaea</taxon>
        <taxon>Methanobacteriati</taxon>
        <taxon>Methanobacteriota</taxon>
        <taxon>Stenosarchaea group</taxon>
        <taxon>Methanomicrobia</taxon>
        <taxon>Methanomicrobiales</taxon>
        <taxon>Methanomicrobiaceae</taxon>
        <taxon>Methanomicrobium</taxon>
    </lineage>
</organism>
<dbReference type="InterPro" id="IPR035466">
    <property type="entry name" value="GlmS/AgaS_SIS"/>
</dbReference>
<dbReference type="EMBL" id="CP091092">
    <property type="protein sequence ID" value="WFN36136.1"/>
    <property type="molecule type" value="Genomic_DNA"/>
</dbReference>
<keyword evidence="15" id="KW-1185">Reference proteome</keyword>
<evidence type="ECO:0000259" key="12">
    <source>
        <dbReference type="PROSITE" id="PS51278"/>
    </source>
</evidence>
<evidence type="ECO:0000256" key="4">
    <source>
        <dbReference type="ARBA" id="ARBA00016090"/>
    </source>
</evidence>
<feature type="active site" description="For Fru-6P isomerization activity" evidence="11">
    <location>
        <position position="574"/>
    </location>
</feature>
<dbReference type="GO" id="GO:0006002">
    <property type="term" value="P:fructose 6-phosphate metabolic process"/>
    <property type="evidence" value="ECO:0007669"/>
    <property type="project" value="TreeGrafter"/>
</dbReference>
<protein>
    <recommendedName>
        <fullName evidence="4 11">Glutamine--fructose-6-phosphate aminotransferase [isomerizing]</fullName>
        <ecNumber evidence="3 11">2.6.1.16</ecNumber>
    </recommendedName>
    <alternativeName>
        <fullName evidence="11">D-fructose-6-phosphate amidotransferase</fullName>
    </alternativeName>
    <alternativeName>
        <fullName evidence="11">GFAT</fullName>
    </alternativeName>
    <alternativeName>
        <fullName evidence="11">Glucosamine-6-phosphate synthase</fullName>
    </alternativeName>
    <alternativeName>
        <fullName evidence="11">Hexosephosphate aminotransferase</fullName>
    </alternativeName>
    <alternativeName>
        <fullName evidence="11">L-glutamine--D-fructose-6-phosphate amidotransferase</fullName>
    </alternativeName>
</protein>
<feature type="active site" description="Nucleophile; for GATase activity" evidence="11">
    <location>
        <position position="2"/>
    </location>
</feature>
<evidence type="ECO:0000256" key="10">
    <source>
        <dbReference type="ARBA" id="ARBA00055466"/>
    </source>
</evidence>
<feature type="domain" description="SIS" evidence="13">
    <location>
        <begin position="428"/>
        <end position="569"/>
    </location>
</feature>
<dbReference type="InterPro" id="IPR001347">
    <property type="entry name" value="SIS_dom"/>
</dbReference>
<dbReference type="NCBIfam" id="NF001484">
    <property type="entry name" value="PRK00331.1"/>
    <property type="match status" value="1"/>
</dbReference>
<feature type="domain" description="SIS" evidence="13">
    <location>
        <begin position="270"/>
        <end position="407"/>
    </location>
</feature>
<keyword evidence="7 11" id="KW-0808">Transferase</keyword>
<dbReference type="FunFam" id="3.60.20.10:FF:000006">
    <property type="entry name" value="Glutamine--fructose-6-phosphate aminotransferase [isomerizing]"/>
    <property type="match status" value="1"/>
</dbReference>
<feature type="domain" description="Glutamine amidotransferase type-2" evidence="12">
    <location>
        <begin position="2"/>
        <end position="213"/>
    </location>
</feature>
<name>A0AAF0FQJ3_9EURY</name>
<keyword evidence="6 11" id="KW-0032">Aminotransferase</keyword>
<dbReference type="GO" id="GO:0006047">
    <property type="term" value="P:UDP-N-acetylglucosamine metabolic process"/>
    <property type="evidence" value="ECO:0007669"/>
    <property type="project" value="TreeGrafter"/>
</dbReference>
<keyword evidence="5 11" id="KW-0963">Cytoplasm</keyword>
<dbReference type="RefSeq" id="WP_278098975.1">
    <property type="nucleotide sequence ID" value="NZ_CP091092.1"/>
</dbReference>
<dbReference type="HAMAP" id="MF_00164">
    <property type="entry name" value="GlmS"/>
    <property type="match status" value="1"/>
</dbReference>
<evidence type="ECO:0000313" key="15">
    <source>
        <dbReference type="Proteomes" id="UP001218895"/>
    </source>
</evidence>
<evidence type="ECO:0000256" key="2">
    <source>
        <dbReference type="ARBA" id="ARBA00004496"/>
    </source>
</evidence>
<feature type="initiator methionine" description="Removed" evidence="11">
    <location>
        <position position="1"/>
    </location>
</feature>
<dbReference type="Pfam" id="PF01380">
    <property type="entry name" value="SIS"/>
    <property type="match status" value="2"/>
</dbReference>
<dbReference type="CDD" id="cd05009">
    <property type="entry name" value="SIS_GlmS_GlmD_2"/>
    <property type="match status" value="1"/>
</dbReference>
<dbReference type="InterPro" id="IPR035490">
    <property type="entry name" value="GlmS/FrlB_SIS"/>
</dbReference>
<gene>
    <name evidence="11 14" type="primary">glmS</name>
    <name evidence="14" type="ORF">L1994_08260</name>
</gene>
<evidence type="ECO:0000256" key="6">
    <source>
        <dbReference type="ARBA" id="ARBA00022576"/>
    </source>
</evidence>
<sequence length="579" mass="63176">MCGIVGYIGRRNAAPVVVEGLKRLEYRGYDSFGVAIADNGIEVVKKQGRISDLGKSAISLSGPVGIGHTRWATHGVPNDINAHPHTDCEENIAVVHNGIIENYTELKRMLESEGHTFKSDTDTEVIPHLIEKYYAGNLLDAVFKTADVLKGSYAFLAVCGDERRIVAAKKSSPLVIGMGDGEMFASSDMTPVIEYTQKMIFLEDGDFADISDSDICIYNSGEKVVRMPEIVEWDFDSAKKGGFEHFMQKEIFEQPDVFYNSFAKKIDEDVISALKKAVLITVVACGTSYHAGIIFRYLMEKYCKIPVRVEIASEFSNFTPCRDSVMIAVTQSGETADTLSALKSSKSENCTTFAITNVLGSSVTRAADHVLYTLAGPEISVAATKSFTAQVAVLLKIVSCLSEYDIEEELSGIHAVLEEALMFDAEPAAELCKNSESMFFVGRGVFYPVSLEGALKMKEITYIHAEGYAAGELKHGPFSLLCENTPVIALCTKDESYPVMMSNIKEIKARGAPVIAIGTGDDIDLMEICDLYIPLPDSSKISEIITASVILQVLAYKTAVLLGRDVDKPRNLAKSVTVI</sequence>
<dbReference type="InterPro" id="IPR046348">
    <property type="entry name" value="SIS_dom_sf"/>
</dbReference>
<evidence type="ECO:0000256" key="1">
    <source>
        <dbReference type="ARBA" id="ARBA00001031"/>
    </source>
</evidence>
<dbReference type="PANTHER" id="PTHR10937">
    <property type="entry name" value="GLUCOSAMINE--FRUCTOSE-6-PHOSPHATE AMINOTRANSFERASE, ISOMERIZING"/>
    <property type="match status" value="1"/>
</dbReference>
<dbReference type="GO" id="GO:0005975">
    <property type="term" value="P:carbohydrate metabolic process"/>
    <property type="evidence" value="ECO:0007669"/>
    <property type="project" value="UniProtKB-UniRule"/>
</dbReference>
<dbReference type="PANTHER" id="PTHR10937:SF0">
    <property type="entry name" value="GLUTAMINE--FRUCTOSE-6-PHOSPHATE TRANSAMINASE (ISOMERIZING)"/>
    <property type="match status" value="1"/>
</dbReference>
<evidence type="ECO:0000256" key="9">
    <source>
        <dbReference type="ARBA" id="ARBA00022962"/>
    </source>
</evidence>
<keyword evidence="9" id="KW-0315">Glutamine amidotransferase</keyword>
<dbReference type="CDD" id="cd00714">
    <property type="entry name" value="GFAT"/>
    <property type="match status" value="1"/>
</dbReference>
<dbReference type="SUPFAM" id="SSF56235">
    <property type="entry name" value="N-terminal nucleophile aminohydrolases (Ntn hydrolases)"/>
    <property type="match status" value="1"/>
</dbReference>
<keyword evidence="8" id="KW-0677">Repeat</keyword>
<dbReference type="NCBIfam" id="TIGR01135">
    <property type="entry name" value="glmS"/>
    <property type="match status" value="1"/>
</dbReference>
<dbReference type="EC" id="2.6.1.16" evidence="3 11"/>